<dbReference type="Gene3D" id="3.90.550.10">
    <property type="entry name" value="Spore Coat Polysaccharide Biosynthesis Protein SpsA, Chain A"/>
    <property type="match status" value="1"/>
</dbReference>
<gene>
    <name evidence="2" type="ORF">WDU99_07955</name>
</gene>
<dbReference type="SUPFAM" id="SSF53448">
    <property type="entry name" value="Nucleotide-diphospho-sugar transferases"/>
    <property type="match status" value="1"/>
</dbReference>
<protein>
    <submittedName>
        <fullName evidence="2">Glycosyltransferase family 2 protein</fullName>
    </submittedName>
</protein>
<dbReference type="Proteomes" id="UP001371224">
    <property type="component" value="Unassembled WGS sequence"/>
</dbReference>
<dbReference type="PANTHER" id="PTHR43685:SF2">
    <property type="entry name" value="GLYCOSYLTRANSFERASE 2-LIKE DOMAIN-CONTAINING PROTEIN"/>
    <property type="match status" value="1"/>
</dbReference>
<evidence type="ECO:0000313" key="2">
    <source>
        <dbReference type="EMBL" id="MEJ1088246.1"/>
    </source>
</evidence>
<dbReference type="InterPro" id="IPR001173">
    <property type="entry name" value="Glyco_trans_2-like"/>
</dbReference>
<sequence>MTAGEGVDPVPTFSLVIPTNQRAEFVEQAVDSALRQERAFDRIIVIPDGLDDPSISSLASRPIDVHPITHAGVAAARNAGLELVDTHWVCFLDDDDLLHPKYLADLVSAIDAAPDAGAFNAPYWSFAAEIGPREEFAAVDLDGCLAAIEVVEPRNDMTYLDITGRSFDALLAGLAGSMSTAAVRTDILRRAGGFPEGLIAAEDWTMYVNVARLTEWNVLPERRAFFRDHGTNAMSGRSTEKTLSVLRAIQSFWQPTTLPTPPHRPLSAYRRNYRYEVLAALDAARHNDDRPGRREALQLSKAILPAWWDQAFIRMPAVVRSLMWRAERSAI</sequence>
<dbReference type="EMBL" id="JBBDGM010000005">
    <property type="protein sequence ID" value="MEJ1088246.1"/>
    <property type="molecule type" value="Genomic_DNA"/>
</dbReference>
<feature type="domain" description="Glycosyltransferase 2-like" evidence="1">
    <location>
        <begin position="14"/>
        <end position="120"/>
    </location>
</feature>
<accession>A0ABU8LB73</accession>
<evidence type="ECO:0000259" key="1">
    <source>
        <dbReference type="Pfam" id="PF00535"/>
    </source>
</evidence>
<name>A0ABU8LB73_9MICO</name>
<evidence type="ECO:0000313" key="3">
    <source>
        <dbReference type="Proteomes" id="UP001371224"/>
    </source>
</evidence>
<comment type="caution">
    <text evidence="2">The sequence shown here is derived from an EMBL/GenBank/DDBJ whole genome shotgun (WGS) entry which is preliminary data.</text>
</comment>
<dbReference type="InterPro" id="IPR050834">
    <property type="entry name" value="Glycosyltransf_2"/>
</dbReference>
<organism evidence="2 3">
    <name type="scientific">Microbacterium bandirmense</name>
    <dbReference type="NCBI Taxonomy" id="3122050"/>
    <lineage>
        <taxon>Bacteria</taxon>
        <taxon>Bacillati</taxon>
        <taxon>Actinomycetota</taxon>
        <taxon>Actinomycetes</taxon>
        <taxon>Micrococcales</taxon>
        <taxon>Microbacteriaceae</taxon>
        <taxon>Microbacterium</taxon>
    </lineage>
</organism>
<dbReference type="InterPro" id="IPR029044">
    <property type="entry name" value="Nucleotide-diphossugar_trans"/>
</dbReference>
<dbReference type="PANTHER" id="PTHR43685">
    <property type="entry name" value="GLYCOSYLTRANSFERASE"/>
    <property type="match status" value="1"/>
</dbReference>
<dbReference type="CDD" id="cd00761">
    <property type="entry name" value="Glyco_tranf_GTA_type"/>
    <property type="match status" value="1"/>
</dbReference>
<keyword evidence="3" id="KW-1185">Reference proteome</keyword>
<dbReference type="Pfam" id="PF00535">
    <property type="entry name" value="Glycos_transf_2"/>
    <property type="match status" value="1"/>
</dbReference>
<reference evidence="2 3" key="1">
    <citation type="submission" date="2024-02" db="EMBL/GenBank/DDBJ databases">
        <authorList>
            <person name="Saticioglu I.B."/>
        </authorList>
    </citation>
    <scope>NUCLEOTIDE SEQUENCE [LARGE SCALE GENOMIC DNA]</scope>
    <source>
        <strain evidence="2 3">Mu-80</strain>
    </source>
</reference>
<proteinExistence type="predicted"/>